<dbReference type="GeneID" id="36319835"/>
<protein>
    <submittedName>
        <fullName evidence="1">Uncharacterized protein</fullName>
    </submittedName>
</protein>
<dbReference type="RefSeq" id="XP_024329468.1">
    <property type="nucleotide sequence ID" value="XM_024474906.1"/>
</dbReference>
<name>A0A0F9W7E4_9MICR</name>
<dbReference type="EMBL" id="JPQZ01000272">
    <property type="protein sequence ID" value="KKO73726.1"/>
    <property type="molecule type" value="Genomic_DNA"/>
</dbReference>
<dbReference type="Proteomes" id="UP000034350">
    <property type="component" value="Unassembled WGS sequence"/>
</dbReference>
<dbReference type="VEuPathDB" id="MicrosporidiaDB:AAJ76_272000538"/>
<gene>
    <name evidence="1" type="ORF">AAJ76_272000538</name>
</gene>
<evidence type="ECO:0000313" key="1">
    <source>
        <dbReference type="EMBL" id="KKO73726.1"/>
    </source>
</evidence>
<evidence type="ECO:0000313" key="2">
    <source>
        <dbReference type="Proteomes" id="UP000034350"/>
    </source>
</evidence>
<organism evidence="1 2">
    <name type="scientific">Vairimorpha ceranae</name>
    <dbReference type="NCBI Taxonomy" id="40302"/>
    <lineage>
        <taxon>Eukaryota</taxon>
        <taxon>Fungi</taxon>
        <taxon>Fungi incertae sedis</taxon>
        <taxon>Microsporidia</taxon>
        <taxon>Nosematidae</taxon>
        <taxon>Vairimorpha</taxon>
    </lineage>
</organism>
<accession>A0A0F9W7E4</accession>
<proteinExistence type="predicted"/>
<dbReference type="AlphaFoldDB" id="A0A0F9W7E4"/>
<sequence>MIETFLEKIIKTNEEEIIYLLFGYKLFKDKQVCIHCNVNMHLTSNKKIQDRFE</sequence>
<reference evidence="1 2" key="1">
    <citation type="journal article" date="2015" name="Environ. Microbiol.">
        <title>Genome analyses suggest the presence of polyploidy and recent human-driven expansions in eight global populations of the honeybee pathogen Nosema ceranae.</title>
        <authorList>
            <person name="Pelin A."/>
            <person name="Selman M."/>
            <person name="Aris-Brosou S."/>
            <person name="Farinelli L."/>
            <person name="Corradi N."/>
        </authorList>
    </citation>
    <scope>NUCLEOTIDE SEQUENCE [LARGE SCALE GENOMIC DNA]</scope>
    <source>
        <strain evidence="1 2">PA08 1199</strain>
    </source>
</reference>
<keyword evidence="2" id="KW-1185">Reference proteome</keyword>
<comment type="caution">
    <text evidence="1">The sequence shown here is derived from an EMBL/GenBank/DDBJ whole genome shotgun (WGS) entry which is preliminary data.</text>
</comment>